<dbReference type="CDD" id="cd03424">
    <property type="entry name" value="NUDIX_ADPRase_Nudt5_UGPPase_Nudt14"/>
    <property type="match status" value="1"/>
</dbReference>
<comment type="cofactor">
    <cofactor evidence="2">
        <name>Mg(2+)</name>
        <dbReference type="ChEBI" id="CHEBI:18420"/>
    </cofactor>
</comment>
<dbReference type="SUPFAM" id="SSF55811">
    <property type="entry name" value="Nudix"/>
    <property type="match status" value="1"/>
</dbReference>
<accession>M2TBM4</accession>
<dbReference type="InterPro" id="IPR000086">
    <property type="entry name" value="NUDIX_hydrolase_dom"/>
</dbReference>
<dbReference type="PANTHER" id="PTHR11839:SF18">
    <property type="entry name" value="NUDIX HYDROLASE DOMAIN-CONTAINING PROTEIN"/>
    <property type="match status" value="1"/>
</dbReference>
<dbReference type="GO" id="GO:0016787">
    <property type="term" value="F:hydrolase activity"/>
    <property type="evidence" value="ECO:0007669"/>
    <property type="project" value="UniProtKB-KW"/>
</dbReference>
<proteinExistence type="inferred from homology"/>
<dbReference type="PROSITE" id="PS00893">
    <property type="entry name" value="NUDIX_BOX"/>
    <property type="match status" value="1"/>
</dbReference>
<dbReference type="Pfam" id="PF00293">
    <property type="entry name" value="NUDIX"/>
    <property type="match status" value="1"/>
</dbReference>
<evidence type="ECO:0000313" key="10">
    <source>
        <dbReference type="Proteomes" id="UP000011717"/>
    </source>
</evidence>
<dbReference type="RefSeq" id="WP_008600536.1">
    <property type="nucleotide sequence ID" value="NZ_AMRV01000002.1"/>
</dbReference>
<comment type="similarity">
    <text evidence="3">Belongs to the Nudix hydrolase family. NudK subfamily.</text>
</comment>
<feature type="domain" description="Nudix hydrolase" evidence="8">
    <location>
        <begin position="26"/>
        <end position="160"/>
    </location>
</feature>
<organism evidence="9 10">
    <name type="scientific">Pacificimonas flava</name>
    <dbReference type="NCBI Taxonomy" id="1234595"/>
    <lineage>
        <taxon>Bacteria</taxon>
        <taxon>Pseudomonadati</taxon>
        <taxon>Pseudomonadota</taxon>
        <taxon>Alphaproteobacteria</taxon>
        <taxon>Sphingomonadales</taxon>
        <taxon>Sphingosinicellaceae</taxon>
        <taxon>Pacificimonas</taxon>
    </lineage>
</organism>
<dbReference type="Gene3D" id="3.90.79.10">
    <property type="entry name" value="Nucleoside Triphosphate Pyrophosphohydrolase"/>
    <property type="match status" value="1"/>
</dbReference>
<keyword evidence="10" id="KW-1185">Reference proteome</keyword>
<evidence type="ECO:0000259" key="8">
    <source>
        <dbReference type="PROSITE" id="PS51462"/>
    </source>
</evidence>
<evidence type="ECO:0000256" key="5">
    <source>
        <dbReference type="ARBA" id="ARBA00022801"/>
    </source>
</evidence>
<evidence type="ECO:0000256" key="7">
    <source>
        <dbReference type="ARBA" id="ARBA00032272"/>
    </source>
</evidence>
<evidence type="ECO:0000256" key="3">
    <source>
        <dbReference type="ARBA" id="ARBA00007275"/>
    </source>
</evidence>
<dbReference type="PROSITE" id="PS51462">
    <property type="entry name" value="NUDIX"/>
    <property type="match status" value="1"/>
</dbReference>
<evidence type="ECO:0000256" key="2">
    <source>
        <dbReference type="ARBA" id="ARBA00001946"/>
    </source>
</evidence>
<gene>
    <name evidence="9" type="ORF">C725_0996</name>
</gene>
<comment type="catalytic activity">
    <reaction evidence="1">
        <text>GDP-alpha-D-mannose + H2O = alpha-D-mannose 1-phosphate + GMP + 2 H(+)</text>
        <dbReference type="Rhea" id="RHEA:27978"/>
        <dbReference type="ChEBI" id="CHEBI:15377"/>
        <dbReference type="ChEBI" id="CHEBI:15378"/>
        <dbReference type="ChEBI" id="CHEBI:57527"/>
        <dbReference type="ChEBI" id="CHEBI:58115"/>
        <dbReference type="ChEBI" id="CHEBI:58409"/>
    </reaction>
</comment>
<comment type="caution">
    <text evidence="9">The sequence shown here is derived from an EMBL/GenBank/DDBJ whole genome shotgun (WGS) entry which is preliminary data.</text>
</comment>
<keyword evidence="5" id="KW-0378">Hydrolase</keyword>
<dbReference type="GO" id="GO:0006753">
    <property type="term" value="P:nucleoside phosphate metabolic process"/>
    <property type="evidence" value="ECO:0007669"/>
    <property type="project" value="TreeGrafter"/>
</dbReference>
<dbReference type="AlphaFoldDB" id="M2TBM4"/>
<evidence type="ECO:0000256" key="1">
    <source>
        <dbReference type="ARBA" id="ARBA00000847"/>
    </source>
</evidence>
<dbReference type="GO" id="GO:0019693">
    <property type="term" value="P:ribose phosphate metabolic process"/>
    <property type="evidence" value="ECO:0007669"/>
    <property type="project" value="TreeGrafter"/>
</dbReference>
<dbReference type="InterPro" id="IPR015797">
    <property type="entry name" value="NUDIX_hydrolase-like_dom_sf"/>
</dbReference>
<dbReference type="PANTHER" id="PTHR11839">
    <property type="entry name" value="UDP/ADP-SUGAR PYROPHOSPHATASE"/>
    <property type="match status" value="1"/>
</dbReference>
<dbReference type="Proteomes" id="UP000011717">
    <property type="component" value="Unassembled WGS sequence"/>
</dbReference>
<dbReference type="PATRIC" id="fig|1234595.3.peg.997"/>
<evidence type="ECO:0000256" key="4">
    <source>
        <dbReference type="ARBA" id="ARBA00016377"/>
    </source>
</evidence>
<dbReference type="EMBL" id="AMRV01000002">
    <property type="protein sequence ID" value="EMD84024.1"/>
    <property type="molecule type" value="Genomic_DNA"/>
</dbReference>
<dbReference type="InterPro" id="IPR020084">
    <property type="entry name" value="NUDIX_hydrolase_CS"/>
</dbReference>
<name>M2TBM4_9SPHN</name>
<evidence type="ECO:0000313" key="9">
    <source>
        <dbReference type="EMBL" id="EMD84024.1"/>
    </source>
</evidence>
<sequence length="164" mass="17797">MKETTRWRGRFIEAVTEESWEYVRRIGGAGAAVILAETDAGEIVLVEQYRVPLGRPCIELPAGIVGDEDTLEGAEVAARRELEEETGFRPAHMESLGDFVTSPGLTAESFTLFRASGLERTGSGGGVADEDIRVHLVPRSDLRDFLANARARGCAVDKLLALIP</sequence>
<protein>
    <recommendedName>
        <fullName evidence="4">GDP-mannose pyrophosphatase</fullName>
    </recommendedName>
    <alternativeName>
        <fullName evidence="6">GDP-mannose hydrolase</fullName>
    </alternativeName>
    <alternativeName>
        <fullName evidence="7">GDPMK</fullName>
    </alternativeName>
</protein>
<evidence type="ECO:0000256" key="6">
    <source>
        <dbReference type="ARBA" id="ARBA00032162"/>
    </source>
</evidence>
<reference evidence="9 10" key="1">
    <citation type="journal article" date="2013" name="Genome Announc.">
        <title>Draft Genome Sequence of Strain JLT2015T, Belonging to the Family Sphingomonadaceae of the Alphaproteobacteria.</title>
        <authorList>
            <person name="Tang K."/>
            <person name="Liu K."/>
            <person name="Li S."/>
            <person name="Jiao N."/>
        </authorList>
    </citation>
    <scope>NUCLEOTIDE SEQUENCE [LARGE SCALE GENOMIC DNA]</scope>
    <source>
        <strain evidence="9 10">JLT2015</strain>
    </source>
</reference>